<dbReference type="EMBL" id="LK995463">
    <property type="protein sequence ID" value="CED90072.1"/>
    <property type="molecule type" value="Genomic_DNA"/>
</dbReference>
<gene>
    <name evidence="2" type="ORF">AAM4_0177</name>
</gene>
<reference evidence="2" key="1">
    <citation type="submission" date="2014-07" db="EMBL/GenBank/DDBJ databases">
        <authorList>
            <person name="Zhang J.E."/>
            <person name="Yang H."/>
            <person name="Guo J."/>
            <person name="Deng Z."/>
            <person name="Luo H."/>
            <person name="Luo M."/>
            <person name="Zhao B."/>
        </authorList>
    </citation>
    <scope>NUCLEOTIDE SEQUENCE</scope>
    <source>
        <strain evidence="2">AM4</strain>
    </source>
</reference>
<dbReference type="Pfam" id="PF20373">
    <property type="entry name" value="DUF6668"/>
    <property type="match status" value="1"/>
</dbReference>
<accession>A0A1L7RKN7</accession>
<feature type="region of interest" description="Disordered" evidence="1">
    <location>
        <begin position="1"/>
        <end position="41"/>
    </location>
</feature>
<dbReference type="AlphaFoldDB" id="A0A1L7RKN7"/>
<evidence type="ECO:0000313" key="2">
    <source>
        <dbReference type="EMBL" id="CED90072.1"/>
    </source>
</evidence>
<dbReference type="InterPro" id="IPR046609">
    <property type="entry name" value="DUF6668"/>
</dbReference>
<sequence>MPETANPWLSSPEPEPVPDTPVSVEMPPLTGPAAPQDNVSAPERDLLPVCDRPGSAELWWVGAHGGAGESTLSALAPEWRSAGHCWPRPPTDERARAVLVARSSAYGLQAAQSAVTQWAAGAVPHVDLLGLVIIADAPGRLPRPLRELAQVVGGGAPRVWQLPWVEPWRLGEPPAPTESPRAVRRLIKDLNLLIDGTDVDADGANERKEH</sequence>
<proteinExistence type="predicted"/>
<evidence type="ECO:0000256" key="1">
    <source>
        <dbReference type="SAM" id="MobiDB-lite"/>
    </source>
</evidence>
<protein>
    <submittedName>
        <fullName evidence="2">Uncharacterized protein</fullName>
    </submittedName>
</protein>
<organism evidence="2">
    <name type="scientific">Actinomyces succiniciruminis</name>
    <dbReference type="NCBI Taxonomy" id="1522002"/>
    <lineage>
        <taxon>Bacteria</taxon>
        <taxon>Bacillati</taxon>
        <taxon>Actinomycetota</taxon>
        <taxon>Actinomycetes</taxon>
        <taxon>Actinomycetales</taxon>
        <taxon>Actinomycetaceae</taxon>
        <taxon>Actinomyces</taxon>
    </lineage>
</organism>
<name>A0A1L7RKN7_9ACTO</name>